<protein>
    <submittedName>
        <fullName evidence="2">Uncharacterized protein</fullName>
    </submittedName>
</protein>
<keyword evidence="1" id="KW-0812">Transmembrane</keyword>
<feature type="transmembrane region" description="Helical" evidence="1">
    <location>
        <begin position="21"/>
        <end position="40"/>
    </location>
</feature>
<accession>A0A4V3TUV0</accession>
<name>A0A4V3TUV0_9ENTE</name>
<keyword evidence="1" id="KW-1133">Transmembrane helix</keyword>
<dbReference type="RefSeq" id="WP_136137610.1">
    <property type="nucleotide sequence ID" value="NZ_SDGV01000024.1"/>
</dbReference>
<reference evidence="2 3" key="1">
    <citation type="submission" date="2019-01" db="EMBL/GenBank/DDBJ databases">
        <title>Vagococcus silagei sp. nov. isolated from brewer's grain.</title>
        <authorList>
            <person name="Guu J.-R."/>
        </authorList>
    </citation>
    <scope>NUCLEOTIDE SEQUENCE [LARGE SCALE GENOMIC DNA]</scope>
    <source>
        <strain evidence="2 3">2B-2</strain>
    </source>
</reference>
<dbReference type="AlphaFoldDB" id="A0A4V3TUV0"/>
<keyword evidence="1" id="KW-0472">Membrane</keyword>
<keyword evidence="3" id="KW-1185">Reference proteome</keyword>
<evidence type="ECO:0000256" key="1">
    <source>
        <dbReference type="SAM" id="Phobius"/>
    </source>
</evidence>
<sequence>MNEFKQIKSLYKKHTHYHRNIFLISGILIVSISIFVAVDVVRINPLIFYAVGMGIVTFYALFNRVESSNYDQLKKFLKDYQPDILDDKEFLFFLDYQLSSHLNRKSEVWFQELNDSSELKKNRAARALEKCIRELDGYYQFLQRYASHKNRKEISFQDYRILLNQRRYRDSMGGKEQ</sequence>
<feature type="transmembrane region" description="Helical" evidence="1">
    <location>
        <begin position="46"/>
        <end position="65"/>
    </location>
</feature>
<gene>
    <name evidence="2" type="ORF">ESZ54_10485</name>
</gene>
<comment type="caution">
    <text evidence="2">The sequence shown here is derived from an EMBL/GenBank/DDBJ whole genome shotgun (WGS) entry which is preliminary data.</text>
</comment>
<dbReference type="OrthoDB" id="2186364at2"/>
<dbReference type="Proteomes" id="UP000310506">
    <property type="component" value="Unassembled WGS sequence"/>
</dbReference>
<proteinExistence type="predicted"/>
<dbReference type="EMBL" id="SDGV01000024">
    <property type="protein sequence ID" value="THB60389.1"/>
    <property type="molecule type" value="Genomic_DNA"/>
</dbReference>
<organism evidence="2 3">
    <name type="scientific">Vagococcus silagei</name>
    <dbReference type="NCBI Taxonomy" id="2508885"/>
    <lineage>
        <taxon>Bacteria</taxon>
        <taxon>Bacillati</taxon>
        <taxon>Bacillota</taxon>
        <taxon>Bacilli</taxon>
        <taxon>Lactobacillales</taxon>
        <taxon>Enterococcaceae</taxon>
        <taxon>Vagococcus</taxon>
    </lineage>
</organism>
<evidence type="ECO:0000313" key="2">
    <source>
        <dbReference type="EMBL" id="THB60389.1"/>
    </source>
</evidence>
<evidence type="ECO:0000313" key="3">
    <source>
        <dbReference type="Proteomes" id="UP000310506"/>
    </source>
</evidence>